<dbReference type="AlphaFoldDB" id="A0A183HAD4"/>
<dbReference type="Proteomes" id="UP000267606">
    <property type="component" value="Unassembled WGS sequence"/>
</dbReference>
<dbReference type="Pfam" id="PF05693">
    <property type="entry name" value="Glycogen_syn"/>
    <property type="match status" value="1"/>
</dbReference>
<reference evidence="8 9" key="2">
    <citation type="submission" date="2018-11" db="EMBL/GenBank/DDBJ databases">
        <authorList>
            <consortium name="Pathogen Informatics"/>
        </authorList>
    </citation>
    <scope>NUCLEOTIDE SEQUENCE [LARGE SCALE GENOMIC DNA]</scope>
</reference>
<dbReference type="EMBL" id="UZAJ01003381">
    <property type="protein sequence ID" value="VDO40035.1"/>
    <property type="molecule type" value="Genomic_DNA"/>
</dbReference>
<keyword evidence="9" id="KW-1185">Reference proteome</keyword>
<evidence type="ECO:0000256" key="6">
    <source>
        <dbReference type="ARBA" id="ARBA00047345"/>
    </source>
</evidence>
<dbReference type="PANTHER" id="PTHR10176">
    <property type="entry name" value="GLYCOGEN SYNTHASE"/>
    <property type="match status" value="1"/>
</dbReference>
<accession>A0A183HAD4</accession>
<dbReference type="GO" id="GO:0004373">
    <property type="term" value="F:alpha-1,4-glucan glucosyltransferase (UDP-glucose donor) activity"/>
    <property type="evidence" value="ECO:0007669"/>
    <property type="project" value="UniProtKB-EC"/>
</dbReference>
<comment type="catalytic activity">
    <reaction evidence="6">
        <text>[(1-&gt;4)-alpha-D-glucosyl](n) + UDP-alpha-D-glucose = [(1-&gt;4)-alpha-D-glucosyl](n+1) + UDP + H(+)</text>
        <dbReference type="Rhea" id="RHEA:18549"/>
        <dbReference type="Rhea" id="RHEA-COMP:9584"/>
        <dbReference type="Rhea" id="RHEA-COMP:9587"/>
        <dbReference type="ChEBI" id="CHEBI:15378"/>
        <dbReference type="ChEBI" id="CHEBI:15444"/>
        <dbReference type="ChEBI" id="CHEBI:58223"/>
        <dbReference type="ChEBI" id="CHEBI:58885"/>
        <dbReference type="EC" id="2.4.1.11"/>
    </reaction>
    <physiologicalReaction direction="left-to-right" evidence="6">
        <dbReference type="Rhea" id="RHEA:18550"/>
    </physiologicalReaction>
</comment>
<evidence type="ECO:0000256" key="3">
    <source>
        <dbReference type="ARBA" id="ARBA00022676"/>
    </source>
</evidence>
<evidence type="ECO:0000313" key="8">
    <source>
        <dbReference type="EMBL" id="VDO40035.1"/>
    </source>
</evidence>
<proteinExistence type="inferred from homology"/>
<evidence type="ECO:0000256" key="2">
    <source>
        <dbReference type="ARBA" id="ARBA00010686"/>
    </source>
</evidence>
<organism evidence="10">
    <name type="scientific">Onchocerca flexuosa</name>
    <dbReference type="NCBI Taxonomy" id="387005"/>
    <lineage>
        <taxon>Eukaryota</taxon>
        <taxon>Metazoa</taxon>
        <taxon>Ecdysozoa</taxon>
        <taxon>Nematoda</taxon>
        <taxon>Chromadorea</taxon>
        <taxon>Rhabditida</taxon>
        <taxon>Spirurina</taxon>
        <taxon>Spiruromorpha</taxon>
        <taxon>Filarioidea</taxon>
        <taxon>Onchocercidae</taxon>
        <taxon>Onchocerca</taxon>
    </lineage>
</organism>
<dbReference type="PANTHER" id="PTHR10176:SF3">
    <property type="entry name" value="GLYCOGEN [STARCH] SYNTHASE"/>
    <property type="match status" value="1"/>
</dbReference>
<dbReference type="WBParaSite" id="OFLC_0000444501-mRNA-1">
    <property type="protein sequence ID" value="OFLC_0000444501-mRNA-1"/>
    <property type="gene ID" value="OFLC_0000444501"/>
</dbReference>
<dbReference type="InterPro" id="IPR008631">
    <property type="entry name" value="Glycogen_synth"/>
</dbReference>
<keyword evidence="5 7" id="KW-0320">Glycogen biosynthesis</keyword>
<dbReference type="STRING" id="387005.A0A183HAD4"/>
<dbReference type="EC" id="2.4.1.11" evidence="7"/>
<dbReference type="Gene3D" id="3.40.50.2000">
    <property type="entry name" value="Glycogen Phosphorylase B"/>
    <property type="match status" value="2"/>
</dbReference>
<comment type="function">
    <text evidence="7">Transfers the glycosyl residue from UDP-Glc to the non-reducing end of alpha-1,4-glucan.</text>
</comment>
<sequence length="148" mass="17305">MIFDVDREAGIRQIYHRYCIERAAAHLAHIFTTVRIRINLPIFVLLFLDCSEITGLEATHLIKRKPDILTPNGLNVIKFAALHEFQNLHAVAKEKIHDFIRGHFYGHYDFNLDKTIYLFTAGRYEFTNKGGDFFIEALARLNYLLKEH</sequence>
<evidence type="ECO:0000256" key="1">
    <source>
        <dbReference type="ARBA" id="ARBA00004964"/>
    </source>
</evidence>
<dbReference type="UniPathway" id="UPA00164"/>
<evidence type="ECO:0000256" key="4">
    <source>
        <dbReference type="ARBA" id="ARBA00022679"/>
    </source>
</evidence>
<dbReference type="GO" id="GO:0005737">
    <property type="term" value="C:cytoplasm"/>
    <property type="evidence" value="ECO:0007669"/>
    <property type="project" value="TreeGrafter"/>
</dbReference>
<protein>
    <recommendedName>
        <fullName evidence="7">Glycogen [starch] synthase</fullName>
        <ecNumber evidence="7">2.4.1.11</ecNumber>
    </recommendedName>
</protein>
<evidence type="ECO:0000313" key="10">
    <source>
        <dbReference type="WBParaSite" id="OFLC_0000444501-mRNA-1"/>
    </source>
</evidence>
<dbReference type="GO" id="GO:0005978">
    <property type="term" value="P:glycogen biosynthetic process"/>
    <property type="evidence" value="ECO:0007669"/>
    <property type="project" value="UniProtKB-UniPathway"/>
</dbReference>
<keyword evidence="4 7" id="KW-0808">Transferase</keyword>
<comment type="similarity">
    <text evidence="2 7">Belongs to the glycosyltransferase 3 family.</text>
</comment>
<reference evidence="10" key="1">
    <citation type="submission" date="2016-06" db="UniProtKB">
        <authorList>
            <consortium name="WormBaseParasite"/>
        </authorList>
    </citation>
    <scope>IDENTIFICATION</scope>
</reference>
<evidence type="ECO:0000313" key="9">
    <source>
        <dbReference type="Proteomes" id="UP000267606"/>
    </source>
</evidence>
<evidence type="ECO:0000256" key="7">
    <source>
        <dbReference type="RuleBase" id="RU363104"/>
    </source>
</evidence>
<evidence type="ECO:0000256" key="5">
    <source>
        <dbReference type="ARBA" id="ARBA00023056"/>
    </source>
</evidence>
<name>A0A183HAD4_9BILA</name>
<gene>
    <name evidence="8" type="ORF">OFLC_LOCUS4446</name>
</gene>
<comment type="pathway">
    <text evidence="1 7">Glycan biosynthesis; glycogen biosynthesis.</text>
</comment>
<keyword evidence="3 7" id="KW-0328">Glycosyltransferase</keyword>